<evidence type="ECO:0000259" key="15">
    <source>
        <dbReference type="Pfam" id="PF03028"/>
    </source>
</evidence>
<keyword evidence="10" id="KW-0505">Motor protein</keyword>
<evidence type="ECO:0000256" key="2">
    <source>
        <dbReference type="ARBA" id="ARBA00008887"/>
    </source>
</evidence>
<dbReference type="InterPro" id="IPR013602">
    <property type="entry name" value="Dynein_heavy_linker"/>
</dbReference>
<evidence type="ECO:0000259" key="22">
    <source>
        <dbReference type="Pfam" id="PF18198"/>
    </source>
</evidence>
<dbReference type="EMBL" id="NBCO01000011">
    <property type="protein sequence ID" value="ORC89747.1"/>
    <property type="molecule type" value="Genomic_DNA"/>
</dbReference>
<dbReference type="InterPro" id="IPR027417">
    <property type="entry name" value="P-loop_NTPase"/>
</dbReference>
<keyword evidence="26" id="KW-1185">Reference proteome</keyword>
<evidence type="ECO:0000256" key="6">
    <source>
        <dbReference type="ARBA" id="ARBA00022840"/>
    </source>
</evidence>
<dbReference type="STRING" id="67003.A0A1X0NYJ5"/>
<dbReference type="Gene3D" id="1.20.140.100">
    <property type="entry name" value="Dynein heavy chain, N-terminal domain 2"/>
    <property type="match status" value="1"/>
</dbReference>
<dbReference type="InterPro" id="IPR024317">
    <property type="entry name" value="Dynein_heavy_chain_D4_dom"/>
</dbReference>
<comment type="subcellular location">
    <subcellularLocation>
        <location evidence="1">Cytoplasm</location>
        <location evidence="1">Cytoskeleton</location>
        <location evidence="1">Cilium axoneme</location>
    </subcellularLocation>
</comment>
<feature type="coiled-coil region" evidence="13">
    <location>
        <begin position="3253"/>
        <end position="3339"/>
    </location>
</feature>
<evidence type="ECO:0000259" key="20">
    <source>
        <dbReference type="Pfam" id="PF12781"/>
    </source>
</evidence>
<proteinExistence type="inferred from homology"/>
<dbReference type="Gene3D" id="3.40.50.300">
    <property type="entry name" value="P-loop containing nucleotide triphosphate hydrolases"/>
    <property type="match status" value="5"/>
</dbReference>
<dbReference type="InterPro" id="IPR042222">
    <property type="entry name" value="Dynein_2_N"/>
</dbReference>
<dbReference type="Pfam" id="PF08393">
    <property type="entry name" value="DHC_N2"/>
    <property type="match status" value="1"/>
</dbReference>
<keyword evidence="6" id="KW-0067">ATP-binding</keyword>
<comment type="caution">
    <text evidence="25">The sequence shown here is derived from an EMBL/GenBank/DDBJ whole genome shotgun (WGS) entry which is preliminary data.</text>
</comment>
<feature type="domain" description="Dynein heavy chain hydrolytic ATP-binding dynein motor region" evidence="17">
    <location>
        <begin position="1436"/>
        <end position="1762"/>
    </location>
</feature>
<dbReference type="InterPro" id="IPR041228">
    <property type="entry name" value="Dynein_C"/>
</dbReference>
<dbReference type="Pfam" id="PF12780">
    <property type="entry name" value="AAA_8"/>
    <property type="match status" value="1"/>
</dbReference>
<evidence type="ECO:0000256" key="9">
    <source>
        <dbReference type="ARBA" id="ARBA00023069"/>
    </source>
</evidence>
<evidence type="ECO:0000256" key="5">
    <source>
        <dbReference type="ARBA" id="ARBA00022741"/>
    </source>
</evidence>
<feature type="coiled-coil region" evidence="13">
    <location>
        <begin position="2717"/>
        <end position="2786"/>
    </location>
</feature>
<evidence type="ECO:0000259" key="16">
    <source>
        <dbReference type="Pfam" id="PF08393"/>
    </source>
</evidence>
<dbReference type="GO" id="GO:0005874">
    <property type="term" value="C:microtubule"/>
    <property type="evidence" value="ECO:0007669"/>
    <property type="project" value="UniProtKB-KW"/>
</dbReference>
<dbReference type="InterPro" id="IPR042228">
    <property type="entry name" value="Dynein_linker_3"/>
</dbReference>
<dbReference type="Gene3D" id="1.20.920.30">
    <property type="match status" value="1"/>
</dbReference>
<dbReference type="FunFam" id="1.10.8.710:FF:000004">
    <property type="entry name" value="Dynein axonemal heavy chain 6"/>
    <property type="match status" value="1"/>
</dbReference>
<dbReference type="Pfam" id="PF18198">
    <property type="entry name" value="AAA_lid_11"/>
    <property type="match status" value="1"/>
</dbReference>
<keyword evidence="5" id="KW-0547">Nucleotide-binding</keyword>
<dbReference type="Gene3D" id="1.10.8.720">
    <property type="entry name" value="Region D6 of dynein motor"/>
    <property type="match status" value="1"/>
</dbReference>
<dbReference type="FunFam" id="1.20.920.20:FF:000013">
    <property type="entry name" value="Dynein Heavy Chain"/>
    <property type="match status" value="1"/>
</dbReference>
<feature type="region of interest" description="Disordered" evidence="14">
    <location>
        <begin position="1"/>
        <end position="69"/>
    </location>
</feature>
<feature type="coiled-coil region" evidence="13">
    <location>
        <begin position="2947"/>
        <end position="3016"/>
    </location>
</feature>
<keyword evidence="7" id="KW-0243">Dynein</keyword>
<feature type="domain" description="Dynein heavy chain ATP-binding dynein motor region" evidence="20">
    <location>
        <begin position="3098"/>
        <end position="3319"/>
    </location>
</feature>
<dbReference type="FunFam" id="1.10.8.1220:FF:000001">
    <property type="entry name" value="Dynein axonemal heavy chain 5"/>
    <property type="match status" value="1"/>
</dbReference>
<dbReference type="GO" id="GO:0051959">
    <property type="term" value="F:dynein light intermediate chain binding"/>
    <property type="evidence" value="ECO:0007669"/>
    <property type="project" value="InterPro"/>
</dbReference>
<evidence type="ECO:0000259" key="23">
    <source>
        <dbReference type="Pfam" id="PF18199"/>
    </source>
</evidence>
<evidence type="ECO:0000256" key="1">
    <source>
        <dbReference type="ARBA" id="ARBA00004430"/>
    </source>
</evidence>
<dbReference type="PANTHER" id="PTHR22878:SF73">
    <property type="entry name" value="DYNEIN AXONEMAL HEAVY CHAIN 1"/>
    <property type="match status" value="1"/>
</dbReference>
<keyword evidence="4" id="KW-0493">Microtubule</keyword>
<evidence type="ECO:0000256" key="13">
    <source>
        <dbReference type="SAM" id="Coils"/>
    </source>
</evidence>
<dbReference type="FunFam" id="3.40.50.300:FF:000362">
    <property type="entry name" value="Dynein, axonemal, heavy chain 6"/>
    <property type="match status" value="1"/>
</dbReference>
<dbReference type="FunFam" id="3.10.490.20:FF:000005">
    <property type="entry name" value="Dynein axonemal heavy chain 6"/>
    <property type="match status" value="1"/>
</dbReference>
<dbReference type="SUPFAM" id="SSF52540">
    <property type="entry name" value="P-loop containing nucleoside triphosphate hydrolases"/>
    <property type="match status" value="4"/>
</dbReference>
<evidence type="ECO:0000256" key="8">
    <source>
        <dbReference type="ARBA" id="ARBA00023054"/>
    </source>
</evidence>
<evidence type="ECO:0000256" key="7">
    <source>
        <dbReference type="ARBA" id="ARBA00023017"/>
    </source>
</evidence>
<evidence type="ECO:0000259" key="17">
    <source>
        <dbReference type="Pfam" id="PF12774"/>
    </source>
</evidence>
<name>A0A1X0NYJ5_9TRYP</name>
<accession>A0A1X0NYJ5</accession>
<evidence type="ECO:0000259" key="18">
    <source>
        <dbReference type="Pfam" id="PF12777"/>
    </source>
</evidence>
<protein>
    <submittedName>
        <fullName evidence="25">Putative dynein heavy chain</fullName>
    </submittedName>
</protein>
<dbReference type="InterPro" id="IPR024743">
    <property type="entry name" value="Dynein_HC_stalk"/>
</dbReference>
<feature type="domain" description="Dynein heavy chain AAA 5 extension" evidence="21">
    <location>
        <begin position="1939"/>
        <end position="2078"/>
    </location>
</feature>
<dbReference type="Pfam" id="PF12777">
    <property type="entry name" value="MT"/>
    <property type="match status" value="1"/>
</dbReference>
<feature type="coiled-coil region" evidence="13">
    <location>
        <begin position="819"/>
        <end position="850"/>
    </location>
</feature>
<dbReference type="Gene3D" id="1.20.58.1120">
    <property type="match status" value="1"/>
</dbReference>
<evidence type="ECO:0000259" key="19">
    <source>
        <dbReference type="Pfam" id="PF12780"/>
    </source>
</evidence>
<dbReference type="Proteomes" id="UP000192257">
    <property type="component" value="Unassembled WGS sequence"/>
</dbReference>
<dbReference type="Gene3D" id="1.20.920.20">
    <property type="match status" value="1"/>
</dbReference>
<keyword evidence="12" id="KW-0966">Cell projection</keyword>
<dbReference type="Gene3D" id="6.10.140.1060">
    <property type="match status" value="1"/>
</dbReference>
<evidence type="ECO:0000256" key="3">
    <source>
        <dbReference type="ARBA" id="ARBA00022490"/>
    </source>
</evidence>
<dbReference type="InterPro" id="IPR042219">
    <property type="entry name" value="AAA_lid_11_sf"/>
</dbReference>
<evidence type="ECO:0000259" key="21">
    <source>
        <dbReference type="Pfam" id="PF17852"/>
    </source>
</evidence>
<feature type="domain" description="Dynein heavy chain linker" evidence="16">
    <location>
        <begin position="906"/>
        <end position="1305"/>
    </location>
</feature>
<evidence type="ECO:0000313" key="26">
    <source>
        <dbReference type="Proteomes" id="UP000192257"/>
    </source>
</evidence>
<dbReference type="Pfam" id="PF12775">
    <property type="entry name" value="AAA_7"/>
    <property type="match status" value="1"/>
</dbReference>
<comment type="similarity">
    <text evidence="2">Belongs to the dynein heavy chain family.</text>
</comment>
<dbReference type="Pfam" id="PF03028">
    <property type="entry name" value="Dynein_heavy"/>
    <property type="match status" value="1"/>
</dbReference>
<dbReference type="FunFam" id="1.10.8.720:FF:000001">
    <property type="entry name" value="dynein heavy chain 7, axonemal"/>
    <property type="match status" value="1"/>
</dbReference>
<dbReference type="Gene3D" id="3.20.180.20">
    <property type="entry name" value="Dynein heavy chain, N-terminal domain 2"/>
    <property type="match status" value="1"/>
</dbReference>
<dbReference type="Gene3D" id="1.10.8.1220">
    <property type="match status" value="1"/>
</dbReference>
<dbReference type="Pfam" id="PF17852">
    <property type="entry name" value="Dynein_AAA_lid"/>
    <property type="match status" value="1"/>
</dbReference>
<dbReference type="RefSeq" id="XP_028883813.1">
    <property type="nucleotide sequence ID" value="XM_029024990.1"/>
</dbReference>
<dbReference type="FunFam" id="3.20.180.20:FF:000005">
    <property type="entry name" value="Dynein heavy chain, putative"/>
    <property type="match status" value="1"/>
</dbReference>
<dbReference type="Pfam" id="PF22597">
    <property type="entry name" value="DYN_lid"/>
    <property type="match status" value="1"/>
</dbReference>
<evidence type="ECO:0000256" key="10">
    <source>
        <dbReference type="ARBA" id="ARBA00023175"/>
    </source>
</evidence>
<feature type="compositionally biased region" description="Basic and acidic residues" evidence="14">
    <location>
        <begin position="1"/>
        <end position="10"/>
    </location>
</feature>
<dbReference type="GeneID" id="39984770"/>
<dbReference type="FunFam" id="3.40.50.300:FF:000063">
    <property type="entry name" value="dynein heavy chain 6, axonemal"/>
    <property type="match status" value="1"/>
</dbReference>
<dbReference type="InterPro" id="IPR035699">
    <property type="entry name" value="AAA_6"/>
</dbReference>
<evidence type="ECO:0000256" key="11">
    <source>
        <dbReference type="ARBA" id="ARBA00023212"/>
    </source>
</evidence>
<keyword evidence="3" id="KW-0963">Cytoplasm</keyword>
<dbReference type="FunFam" id="1.20.1270.280:FF:000001">
    <property type="entry name" value="dynein heavy chain 7, axonemal"/>
    <property type="match status" value="1"/>
</dbReference>
<keyword evidence="9" id="KW-0969">Cilium</keyword>
<dbReference type="InterPro" id="IPR041658">
    <property type="entry name" value="AAA_lid_11"/>
</dbReference>
<dbReference type="VEuPathDB" id="TriTrypDB:TM35_000112810"/>
<dbReference type="GO" id="GO:0030286">
    <property type="term" value="C:dynein complex"/>
    <property type="evidence" value="ECO:0007669"/>
    <property type="project" value="UniProtKB-KW"/>
</dbReference>
<dbReference type="GO" id="GO:0008569">
    <property type="term" value="F:minus-end-directed microtubule motor activity"/>
    <property type="evidence" value="ECO:0007669"/>
    <property type="project" value="InterPro"/>
</dbReference>
<keyword evidence="8 13" id="KW-0175">Coiled coil</keyword>
<evidence type="ECO:0000313" key="25">
    <source>
        <dbReference type="EMBL" id="ORC89747.1"/>
    </source>
</evidence>
<feature type="domain" description="Dynein heavy chain region D6 P-loop" evidence="15">
    <location>
        <begin position="3565"/>
        <end position="3678"/>
    </location>
</feature>
<dbReference type="PANTHER" id="PTHR22878">
    <property type="entry name" value="DYNEIN HEAVY CHAIN 6, AXONEMAL-LIKE-RELATED"/>
    <property type="match status" value="1"/>
</dbReference>
<dbReference type="Gene3D" id="1.20.1270.280">
    <property type="match status" value="1"/>
</dbReference>
<dbReference type="InterPro" id="IPR026983">
    <property type="entry name" value="DHC"/>
</dbReference>
<dbReference type="InterPro" id="IPR043157">
    <property type="entry name" value="Dynein_AAA1S"/>
</dbReference>
<reference evidence="25 26" key="1">
    <citation type="submission" date="2017-03" db="EMBL/GenBank/DDBJ databases">
        <title>An alternative strategy for trypanosome survival in the mammalian bloodstream revealed through genome and transcriptome analysis of the ubiquitous bovine parasite Trypanosoma (Megatrypanum) theileri.</title>
        <authorList>
            <person name="Kelly S."/>
            <person name="Ivens A."/>
            <person name="Mott A."/>
            <person name="O'Neill E."/>
            <person name="Emms D."/>
            <person name="Macleod O."/>
            <person name="Voorheis P."/>
            <person name="Matthews J."/>
            <person name="Matthews K."/>
            <person name="Carrington M."/>
        </authorList>
    </citation>
    <scope>NUCLEOTIDE SEQUENCE [LARGE SCALE GENOMIC DNA]</scope>
    <source>
        <strain evidence="25">Edinburgh</strain>
    </source>
</reference>
<dbReference type="Gene3D" id="3.10.490.20">
    <property type="match status" value="1"/>
</dbReference>
<dbReference type="Pfam" id="PF12774">
    <property type="entry name" value="AAA_6"/>
    <property type="match status" value="1"/>
</dbReference>
<sequence>MLQHHLRPDPKYPSSTLLRTKKLQQQQQPQQQQQQQQPPSSHSGRSEHAATLGGTRSERRSPSPSRGLVGISATYKETAILFPDAEQAAFEPKVQVPFEHQRGRIPRKIEIERRRRQYESHDVQHLLDVAGLTLDQLACESAQELPLQVFDDTSYDCRNPAEWMEIAHRSEREEGRYLPAEGIYEFRPGDFRLRPCRVIDWDASRNELRVLWGSVRVPGEQPSVLPRLFVRLLAEDPLVYARRLAAAAGQRAKATAWIRYRLCCDAMPTAGLPAPDAALRARLRAGATASRPLAPVAYPDGQQRANKLLAEITLEWQRSHNRILLQERMRRDAVLMRMVANATQMSMEELVRGPNVAIQRTEMGNPNTVITMGNFDFEEREQAFTFSTYYTQPEVVTALTGVRSECIKVLEGSLFSLPKERQMQLTEFQKLQQEHMSSMAKYLKGEWTENICEVIRKSFTSAGKGWLNVHESKQEIYEMSKLKKFFTTVKYMMEDTLFELVYTSLRNFTDFFEEVSEFTVNVIDMNNVENKWPGSDADDCVEKQPLFTIGLAERDGCFTYSISFEDFEKTIVDLFNNAIYCTDAIPQVEKYVMSQYFWRRDGEGPFLDSVKQEEEHVVLLRKRVTDALRKSMQPLYDYLKMYDDLLPLVRLDKKKFIEEYAQEEHTTEDMKEEIRRHLKAKKVVAQKLPAYITVGNYVVDCQSFGQIMANKEQDLAKLVMNLICKMAKSKTIYIRDEFSKIVRTLEKQPQNPEKLYELKNFIANTPERITELSAEIEDMRQYYNILDGFQYELTDDESRQKWEAIAWPRQLTLRILDINKELEKVQEELHARLQKEGEEFSKKVDALQRVVATFSKYTDASEAEKVAAEVKTNSIEIRKCIEEARSINSDQRLFGDKLTDYRNVFELEKEFKPYSDLWLTTYQWQDCYRRWHTDPFESLDPDEIESVVINAFKTMTQLAKTFKDKNATLKIVEEIRSKVEAFKPWVPIVTSLRQPGMKERHWKGLSEKLNMNLSPGETIMLLDDIEPLLEHKDVIIAHCEVAGKEAQIEKSLKDMRAKWESRVFVIEPYKATGTYIVKDASEVVELLDEHLNLTQQLQFSPFKAYYEEAITDWERSLNLISDILEQWLECQRSWRYLEPIFSSEDIALQLPRLSKLFDRVDKNWRRIMGIVHIQPNVLDFCIGTSKLLESLRESNRLLEEVQRGLNDYLTDKRQAFPRFYFLSDEELLEILSQSKEVKRINAHISKLFEFISSLEWSELTQIIGFHSGEGEYVPSVQPVTPEGNVEVWLQSVESMMKEAVHNQVKLAFRDYTVTPRAQWVLRWPAQCVIAVAQIFWTNGCEEGLTKEGSVKDFFNVLEHQLDELVDVVQSPLKPRERINMGALITVEVHAKDTVEAMKRNGVNSVHSFDWMKQLRFYFDAVDELCHIKQVDAHFIYGGEYLGNTGRLVVTPLTDRIYLTLTGALALCLGGAPAGPAGTGKTETTKDLAKALAKQCVVFNCQEGMTCLSMAKFFKGLAWAGAWACFDEFNRIDVEVLSVVAQQVTDLQQACLTKQYRIIFEGSEVVVDPTHAVFITMNPGYAGRTELPDNLKVLFRPVACMVPDYALIGEIRLFSYGYKKARSLSQKMVMTFKLSSEQLSSQDHYDFGMRAVNTVISAAGLNKRENPNEDEDLLLLRALRDSNVPKFLKDDIVLFEGIISDLFPGTKLPSTDYGVVVDALREVVVADKLQPIPAFIEKCLQLYDITTLRHGLMLVGPAGSGKTMAYTALQKALSECAIMQSKGKDVGARDYMKVYTHICNPKAVTMDQLYGAYDENGEWKDGILCVLFRRAAKYGDEGNQLGKHWVMFDGPVDALWIESMNTVLDENKKLCLVSGEIIQMSRDMTMMFEVEDLAVASPATVSRCGMIYMEPTACVPTYASIETWKSSLPGYVISQQDLIAELANIYVDELIHFMRSHLKEYVPSTNSGLVHSFFRMMNGYLESFSVPKPQPGQPPLSPERAEIFAKCIKPLFFMSIVWSIGATCDESGREQFSDMLRTMATKNHHNDSLPEEGLVYDYCFMYAASPEDEVEPHWVHWSELCGTCEISRTTKFEDIIVPTIDNTRQKYVLQHLLLQKVNVVAVGPTGTGKTVSVSDLVLGGLPDRLLGLTFTFSPQTKAGVLQDSLMSKFDKRRSHVYGAPVGKHFLIFIDDANLPQKERYGAQPPLELLRQLLGHGGLYTFVGGIKWNAIIDTSFVMAMGPPGGSRTQVSNRLMRYFNYVSFPEMSDVSKRTILSTIMNGGFRQRHIKEEIVEFASKLVEGTLTVFKRCRKTFLPTPSHVHYLFNMRDVMRVFPMLYANEAKSLPNEEVLVKQWMHEMQRVFYDRLICAEDREQFISFLDDELVHIGYEGGYKSLVPEGRLIFADFMSSGDQSYQQVTDMKALATFFDDQLQSYNDANESVMNLVLFLDAIEHVCRIARVLSMPNGHCLLLGIGGSGRKSLTRLACHLIPEMEVFSIEFTKNFGVKEWHEALAKLLLDCGKDDKKRTFLFSDTQLINPTLMEDVAGLLTSGDVPNLFEDQDIELINDKFKGVCMSENLPTTKVSVYARFIKEVRSNLHIVLAFSPIGEAFRTRLRMFPALVTCCTIDWFAEWPGEALISVAKAQLGSSKAKFTPDEMSNLSECFKSMHMSAAETTERFFEETRRRSYVTPTSYLSLLNTYSSLLQNRRQFVQGQCSRLENGLDKLRETEERVVLLEAQLKAQQPVLERKKEEIQTIMERLRVDRKDANEKEAEARHEESEATAKAEECAKMRTECADRLAEAEPALQEAVKVLSKIKAAEISELNKYQNPPKGVQYVMEAVALLLTFGNCPKEFYTGPPGAKKVPDWWMCAKSYMKNANQLLDTLVQPPGKGGFDREAMDMPLIEKVRVYYENEEFQPEKVKTVSVPCMAMCQWVRAMYKWFFVNREIQPLRERLAEAENELRRVNAALAETRRKLDAVIEAVATLEREFTEAVETQTELENEVERTSQKLHRAARLIDGLGGEKVRWSELVTQYKAQEICLSGDMLMASASIAYLGPLTGPYRKHLLEEWSKLIARIGIKTSEHSDLVSTTGDAVRIQEWQLCGLPQDPLSTENAIILMNARTWPLLIDPQGQANTWIRNMHKNDNLQVCKASDEKFMKTVEGAIRLGLPCLLENVGESLEPALEPVLLRNVFLIGSTPHIRVGDSAIPYDRNFRFYMTTKLPNPVYTPETIVTVSLLNFFITRSGLEDQLLGKTVEKERNDLEQEKQKLIRDSAEKNRELKEMQENILRMLEEAEGDILDQEELIEALEKSKIKSTEIKSDLQRARETEKTIDETRNKYRPHAYRGALLFFCVSELAMVDPMYQFSLQWFINLVLVAVDNTEKAEIIEERVQKLTEYFTYSFYTNVCRSLFERHKLTFSFYLCTSILQQENALDMEEYRYLLTGPTGRGGDATNPAPEWLTENSWDEIQFVGSNLPNFKGFAHHVIEHITHYKALFDSLNAHTYILPGEWTGRETHLQRLIITRCFRKDKLSAGIQEFVKHFMGERFIIVPQFDLMDAYKDSTCLTPLIFIISPGSDPMNDLLRFAEQMRMSKKLDKVSLGQGQGRKAEELLNNGRERGQWVLLQNCHLATSWMPTLEAIVESFTLETVRKEFRLWLTSMPSESFPVAVLQIAVKMTNEPPMGLRANVTRSYYGLTDEDLDHPTKPREFKMMVFALCLFHGVIQERRKFGSLGFNIAYEFNDSDRNVCLLQLRKFMSLYDEVPFDVLTFLTGEINYGGRVTDDWDRRCLMSIIKDFINPQVLKEGYSFSPSGLYRTIEPYDRAYYLNYLNSWPLNPEPEVFGLHDNADITCAQSASANILATVLSLVSHEKSGSSLHSREEMLMRTAQSIQEKLPKTFNIQEFYAKYPTRYEESMNTVLVQEAVRYNRLLRFVQVSLAEFSKAVRGEVVMSADLEAVGSSFFINAVPASWATLAYPSLKPLSSWMDDLVRRIAFIQSWYDSGVPKSFWMGGFFFPQAFLTGTLQNFARRTHVAIDSVSFRFTLLDPDEREREKTNEEEEKEMVGAVVHGLHLEGARWDAARHSLAESRPKELYVDMPPVHLEPVVDHVPNPNDYVCPVYKTLTRAGTLSTTGHSTNFVLAISIPTEEDPEHWIKRGVACVVSLNF</sequence>
<dbReference type="InterPro" id="IPR041466">
    <property type="entry name" value="Dynein_AAA5_ext"/>
</dbReference>
<feature type="domain" description="Dynein heavy chain coiled coil stalk" evidence="18">
    <location>
        <begin position="2716"/>
        <end position="3069"/>
    </location>
</feature>
<dbReference type="Gene3D" id="1.10.472.130">
    <property type="match status" value="1"/>
</dbReference>
<dbReference type="FunFam" id="1.20.920.30:FF:000002">
    <property type="entry name" value="Dynein axonemal heavy chain 3"/>
    <property type="match status" value="1"/>
</dbReference>
<dbReference type="GO" id="GO:0045505">
    <property type="term" value="F:dynein intermediate chain binding"/>
    <property type="evidence" value="ECO:0007669"/>
    <property type="project" value="InterPro"/>
</dbReference>
<dbReference type="InterPro" id="IPR004273">
    <property type="entry name" value="Dynein_heavy_D6_P-loop"/>
</dbReference>
<dbReference type="InterPro" id="IPR043160">
    <property type="entry name" value="Dynein_C_barrel"/>
</dbReference>
<dbReference type="Pfam" id="PF12781">
    <property type="entry name" value="AAA_9"/>
    <property type="match status" value="1"/>
</dbReference>
<feature type="domain" description="Dynein heavy chain AAA module D4" evidence="19">
    <location>
        <begin position="2441"/>
        <end position="2702"/>
    </location>
</feature>
<feature type="domain" description="Dynein 2 heavy chain 1 cytoplasmic ATPase lid" evidence="24">
    <location>
        <begin position="2290"/>
        <end position="2371"/>
    </location>
</feature>
<dbReference type="Gene3D" id="1.10.8.710">
    <property type="match status" value="1"/>
</dbReference>
<dbReference type="InterPro" id="IPR054354">
    <property type="entry name" value="DYNC2H1-like_lid"/>
</dbReference>
<evidence type="ECO:0000259" key="24">
    <source>
        <dbReference type="Pfam" id="PF22597"/>
    </source>
</evidence>
<feature type="compositionally biased region" description="Low complexity" evidence="14">
    <location>
        <begin position="24"/>
        <end position="39"/>
    </location>
</feature>
<dbReference type="FunFam" id="3.40.50.300:FF:002141">
    <property type="entry name" value="Dynein heavy chain"/>
    <property type="match status" value="1"/>
</dbReference>
<evidence type="ECO:0000256" key="14">
    <source>
        <dbReference type="SAM" id="MobiDB-lite"/>
    </source>
</evidence>
<feature type="domain" description="Dynein heavy chain C-terminal" evidence="23">
    <location>
        <begin position="3855"/>
        <end position="4161"/>
    </location>
</feature>
<dbReference type="OrthoDB" id="447173at2759"/>
<gene>
    <name evidence="25" type="ORF">TM35_000112810</name>
</gene>
<dbReference type="GO" id="GO:0005524">
    <property type="term" value="F:ATP binding"/>
    <property type="evidence" value="ECO:0007669"/>
    <property type="project" value="UniProtKB-KW"/>
</dbReference>
<organism evidence="25 26">
    <name type="scientific">Trypanosoma theileri</name>
    <dbReference type="NCBI Taxonomy" id="67003"/>
    <lineage>
        <taxon>Eukaryota</taxon>
        <taxon>Discoba</taxon>
        <taxon>Euglenozoa</taxon>
        <taxon>Kinetoplastea</taxon>
        <taxon>Metakinetoplastina</taxon>
        <taxon>Trypanosomatida</taxon>
        <taxon>Trypanosomatidae</taxon>
        <taxon>Trypanosoma</taxon>
    </lineage>
</organism>
<dbReference type="GO" id="GO:0003341">
    <property type="term" value="P:cilium movement"/>
    <property type="evidence" value="ECO:0007669"/>
    <property type="project" value="UniProtKB-ARBA"/>
</dbReference>
<dbReference type="GO" id="GO:0005930">
    <property type="term" value="C:axoneme"/>
    <property type="evidence" value="ECO:0007669"/>
    <property type="project" value="UniProtKB-SubCell"/>
</dbReference>
<dbReference type="FunFam" id="3.40.50.300:FF:002429">
    <property type="entry name" value="Dynein heavy chain, putative"/>
    <property type="match status" value="1"/>
</dbReference>
<dbReference type="InterPro" id="IPR035706">
    <property type="entry name" value="AAA_9"/>
</dbReference>
<dbReference type="Pfam" id="PF18199">
    <property type="entry name" value="Dynein_C"/>
    <property type="match status" value="1"/>
</dbReference>
<keyword evidence="11" id="KW-0206">Cytoskeleton</keyword>
<feature type="domain" description="Dynein heavy chain AAA lid" evidence="22">
    <location>
        <begin position="3710"/>
        <end position="3848"/>
    </location>
</feature>
<dbReference type="Gene3D" id="1.10.287.2620">
    <property type="match status" value="1"/>
</dbReference>
<dbReference type="FunFam" id="3.40.50.300:FF:001145">
    <property type="entry name" value="Putative dynein heavy chain"/>
    <property type="match status" value="1"/>
</dbReference>
<dbReference type="FunFam" id="1.20.58.1120:FF:000001">
    <property type="entry name" value="dynein heavy chain 2, axonemal"/>
    <property type="match status" value="1"/>
</dbReference>
<evidence type="ECO:0000256" key="4">
    <source>
        <dbReference type="ARBA" id="ARBA00022701"/>
    </source>
</evidence>
<evidence type="ECO:0000256" key="12">
    <source>
        <dbReference type="ARBA" id="ARBA00023273"/>
    </source>
</evidence>
<dbReference type="FunFam" id="1.20.140.100:FF:000004">
    <property type="entry name" value="Dynein axonemal heavy chain 6"/>
    <property type="match status" value="1"/>
</dbReference>